<feature type="non-terminal residue" evidence="8">
    <location>
        <position position="1"/>
    </location>
</feature>
<dbReference type="EMBL" id="KQ421741">
    <property type="protein sequence ID" value="KOF76583.1"/>
    <property type="molecule type" value="Genomic_DNA"/>
</dbReference>
<protein>
    <recommendedName>
        <fullName evidence="9">Neurotransmitter-gated ion-channel ligand-binding domain-containing protein</fullName>
    </recommendedName>
</protein>
<dbReference type="AlphaFoldDB" id="A0A0L8GHZ3"/>
<evidence type="ECO:0000259" key="7">
    <source>
        <dbReference type="Pfam" id="PF02932"/>
    </source>
</evidence>
<dbReference type="CDD" id="cd19051">
    <property type="entry name" value="LGIC_TM_cation"/>
    <property type="match status" value="1"/>
</dbReference>
<dbReference type="GO" id="GO:0016020">
    <property type="term" value="C:membrane"/>
    <property type="evidence" value="ECO:0007669"/>
    <property type="project" value="UniProtKB-SubCell"/>
</dbReference>
<dbReference type="InterPro" id="IPR006201">
    <property type="entry name" value="Neur_channel"/>
</dbReference>
<keyword evidence="3 5" id="KW-1133">Transmembrane helix</keyword>
<evidence type="ECO:0000256" key="4">
    <source>
        <dbReference type="ARBA" id="ARBA00023136"/>
    </source>
</evidence>
<feature type="domain" description="Neurotransmitter-gated ion-channel ligand-binding" evidence="6">
    <location>
        <begin position="1"/>
        <end position="104"/>
    </location>
</feature>
<dbReference type="GO" id="GO:0004888">
    <property type="term" value="F:transmembrane signaling receptor activity"/>
    <property type="evidence" value="ECO:0007669"/>
    <property type="project" value="InterPro"/>
</dbReference>
<dbReference type="PROSITE" id="PS00236">
    <property type="entry name" value="NEUROTR_ION_CHANNEL"/>
    <property type="match status" value="1"/>
</dbReference>
<feature type="transmembrane region" description="Helical" evidence="5">
    <location>
        <begin position="178"/>
        <end position="195"/>
    </location>
</feature>
<sequence>TWKDEGITWDSNAYDGVDRLTLPATEIWTPRLVLANSAVEPHEITFDMVDIRDNGTIEANIYRSFTTLCTLNMLHFPFDNQTCPIVIKSSISAQNMNLINNSPESKLKILYEDTQRSWYNIVISDCKCNRTKTRSIMFLVAARRKCIYHIFASLIPCSLLVFIASLSFFSPPESGEQISLSITNFLAFVTYFMSFSQNFPKNMSLETVPIFCKYFQLHF</sequence>
<dbReference type="InterPro" id="IPR006029">
    <property type="entry name" value="Neurotrans-gated_channel_TM"/>
</dbReference>
<dbReference type="OrthoDB" id="6157158at2759"/>
<evidence type="ECO:0000256" key="2">
    <source>
        <dbReference type="ARBA" id="ARBA00022692"/>
    </source>
</evidence>
<accession>A0A0L8GHZ3</accession>
<dbReference type="STRING" id="37653.A0A0L8GHZ3"/>
<dbReference type="Gene3D" id="1.20.58.390">
    <property type="entry name" value="Neurotransmitter-gated ion-channel transmembrane domain"/>
    <property type="match status" value="1"/>
</dbReference>
<dbReference type="Pfam" id="PF02932">
    <property type="entry name" value="Neur_chan_memb"/>
    <property type="match status" value="1"/>
</dbReference>
<feature type="transmembrane region" description="Helical" evidence="5">
    <location>
        <begin position="146"/>
        <end position="166"/>
    </location>
</feature>
<dbReference type="PANTHER" id="PTHR18945">
    <property type="entry name" value="NEUROTRANSMITTER GATED ION CHANNEL"/>
    <property type="match status" value="1"/>
</dbReference>
<evidence type="ECO:0000256" key="5">
    <source>
        <dbReference type="SAM" id="Phobius"/>
    </source>
</evidence>
<gene>
    <name evidence="8" type="ORF">OCBIM_22033185mg</name>
</gene>
<keyword evidence="2 5" id="KW-0812">Transmembrane</keyword>
<dbReference type="InterPro" id="IPR038050">
    <property type="entry name" value="Neuro_actylchol_rec"/>
</dbReference>
<evidence type="ECO:0008006" key="9">
    <source>
        <dbReference type="Google" id="ProtNLM"/>
    </source>
</evidence>
<dbReference type="InterPro" id="IPR018000">
    <property type="entry name" value="Neurotransmitter_ion_chnl_CS"/>
</dbReference>
<dbReference type="InterPro" id="IPR036734">
    <property type="entry name" value="Neur_chan_lig-bd_sf"/>
</dbReference>
<dbReference type="SUPFAM" id="SSF63712">
    <property type="entry name" value="Nicotinic receptor ligand binding domain-like"/>
    <property type="match status" value="1"/>
</dbReference>
<keyword evidence="4 5" id="KW-0472">Membrane</keyword>
<feature type="domain" description="Neurotransmitter-gated ion-channel transmembrane" evidence="7">
    <location>
        <begin position="154"/>
        <end position="215"/>
    </location>
</feature>
<dbReference type="SUPFAM" id="SSF90112">
    <property type="entry name" value="Neurotransmitter-gated ion-channel transmembrane pore"/>
    <property type="match status" value="1"/>
</dbReference>
<evidence type="ECO:0000259" key="6">
    <source>
        <dbReference type="Pfam" id="PF02931"/>
    </source>
</evidence>
<evidence type="ECO:0000256" key="3">
    <source>
        <dbReference type="ARBA" id="ARBA00022989"/>
    </source>
</evidence>
<dbReference type="InterPro" id="IPR036719">
    <property type="entry name" value="Neuro-gated_channel_TM_sf"/>
</dbReference>
<name>A0A0L8GHZ3_OCTBM</name>
<comment type="subcellular location">
    <subcellularLocation>
        <location evidence="1">Membrane</location>
        <topology evidence="1">Multi-pass membrane protein</topology>
    </subcellularLocation>
</comment>
<proteinExistence type="predicted"/>
<dbReference type="Gene3D" id="2.70.170.10">
    <property type="entry name" value="Neurotransmitter-gated ion-channel ligand-binding domain"/>
    <property type="match status" value="1"/>
</dbReference>
<dbReference type="Pfam" id="PF02931">
    <property type="entry name" value="Neur_chan_LBD"/>
    <property type="match status" value="1"/>
</dbReference>
<evidence type="ECO:0000256" key="1">
    <source>
        <dbReference type="ARBA" id="ARBA00004141"/>
    </source>
</evidence>
<organism evidence="8">
    <name type="scientific">Octopus bimaculoides</name>
    <name type="common">California two-spotted octopus</name>
    <dbReference type="NCBI Taxonomy" id="37653"/>
    <lineage>
        <taxon>Eukaryota</taxon>
        <taxon>Metazoa</taxon>
        <taxon>Spiralia</taxon>
        <taxon>Lophotrochozoa</taxon>
        <taxon>Mollusca</taxon>
        <taxon>Cephalopoda</taxon>
        <taxon>Coleoidea</taxon>
        <taxon>Octopodiformes</taxon>
        <taxon>Octopoda</taxon>
        <taxon>Incirrata</taxon>
        <taxon>Octopodidae</taxon>
        <taxon>Octopus</taxon>
    </lineage>
</organism>
<dbReference type="GO" id="GO:0005230">
    <property type="term" value="F:extracellular ligand-gated monoatomic ion channel activity"/>
    <property type="evidence" value="ECO:0007669"/>
    <property type="project" value="InterPro"/>
</dbReference>
<reference evidence="8" key="1">
    <citation type="submission" date="2015-07" db="EMBL/GenBank/DDBJ databases">
        <title>MeaNS - Measles Nucleotide Surveillance Program.</title>
        <authorList>
            <person name="Tran T."/>
            <person name="Druce J."/>
        </authorList>
    </citation>
    <scope>NUCLEOTIDE SEQUENCE</scope>
    <source>
        <strain evidence="8">UCB-OBI-ISO-001</strain>
        <tissue evidence="8">Gonad</tissue>
    </source>
</reference>
<evidence type="ECO:0000313" key="8">
    <source>
        <dbReference type="EMBL" id="KOF76583.1"/>
    </source>
</evidence>
<dbReference type="CDD" id="cd18989">
    <property type="entry name" value="LGIC_ECD_cation"/>
    <property type="match status" value="1"/>
</dbReference>
<dbReference type="InterPro" id="IPR006202">
    <property type="entry name" value="Neur_chan_lig-bd"/>
</dbReference>